<evidence type="ECO:0000313" key="3">
    <source>
        <dbReference type="Proteomes" id="UP000194857"/>
    </source>
</evidence>
<evidence type="ECO:0000256" key="1">
    <source>
        <dbReference type="SAM" id="Coils"/>
    </source>
</evidence>
<dbReference type="InterPro" id="IPR004929">
    <property type="entry name" value="I-spanin"/>
</dbReference>
<sequence length="146" mass="15745">MTKYLLIAVGVLAILLAGTAAAWRMSVLSNERDQYRAEAEQAKALAGDYQRRVEAGNAIERTYLEAVKSANAQNDQLRADIASGARRVYVKANCPVQHPGASASSDAGRAELAPADGQTVSDLRAGIERKEALIRSLQQYIKEATK</sequence>
<dbReference type="Pfam" id="PF03245">
    <property type="entry name" value="Phage_lysis"/>
    <property type="match status" value="1"/>
</dbReference>
<dbReference type="AlphaFoldDB" id="A0A241XSX3"/>
<gene>
    <name evidence="2" type="ORF">CAZ10_06170</name>
</gene>
<keyword evidence="1" id="KW-0175">Coiled coil</keyword>
<feature type="coiled-coil region" evidence="1">
    <location>
        <begin position="25"/>
        <end position="52"/>
    </location>
</feature>
<name>A0A241XSX3_PSEAI</name>
<proteinExistence type="predicted"/>
<reference evidence="2 3" key="1">
    <citation type="submission" date="2017-05" db="EMBL/GenBank/DDBJ databases">
        <authorList>
            <person name="Song R."/>
            <person name="Chenine A.L."/>
            <person name="Ruprecht R.M."/>
        </authorList>
    </citation>
    <scope>NUCLEOTIDE SEQUENCE [LARGE SCALE GENOMIC DNA]</scope>
    <source>
        <strain evidence="2 3">S567_C10_BS</strain>
    </source>
</reference>
<dbReference type="EMBL" id="NFFZ01000003">
    <property type="protein sequence ID" value="OTI63805.1"/>
    <property type="molecule type" value="Genomic_DNA"/>
</dbReference>
<organism evidence="2 3">
    <name type="scientific">Pseudomonas aeruginosa</name>
    <dbReference type="NCBI Taxonomy" id="287"/>
    <lineage>
        <taxon>Bacteria</taxon>
        <taxon>Pseudomonadati</taxon>
        <taxon>Pseudomonadota</taxon>
        <taxon>Gammaproteobacteria</taxon>
        <taxon>Pseudomonadales</taxon>
        <taxon>Pseudomonadaceae</taxon>
        <taxon>Pseudomonas</taxon>
    </lineage>
</organism>
<dbReference type="GO" id="GO:0044659">
    <property type="term" value="P:viral release from host cell by cytolysis"/>
    <property type="evidence" value="ECO:0007669"/>
    <property type="project" value="InterPro"/>
</dbReference>
<protein>
    <recommendedName>
        <fullName evidence="4">Lysis protein</fullName>
    </recommendedName>
</protein>
<evidence type="ECO:0008006" key="4">
    <source>
        <dbReference type="Google" id="ProtNLM"/>
    </source>
</evidence>
<dbReference type="RefSeq" id="WP_078451693.1">
    <property type="nucleotide sequence ID" value="NZ_CAADQQ010000084.1"/>
</dbReference>
<evidence type="ECO:0000313" key="2">
    <source>
        <dbReference type="EMBL" id="OTI63805.1"/>
    </source>
</evidence>
<comment type="caution">
    <text evidence="2">The sequence shown here is derived from an EMBL/GenBank/DDBJ whole genome shotgun (WGS) entry which is preliminary data.</text>
</comment>
<accession>A0A241XSX3</accession>
<dbReference type="Proteomes" id="UP000194857">
    <property type="component" value="Unassembled WGS sequence"/>
</dbReference>